<evidence type="ECO:0000313" key="2">
    <source>
        <dbReference type="Proteomes" id="UP001241848"/>
    </source>
</evidence>
<evidence type="ECO:0000313" key="1">
    <source>
        <dbReference type="EMBL" id="MDP4099131.1"/>
    </source>
</evidence>
<sequence length="266" mass="31582">MRITSSNLDETIERNAQIRNEVKAHISFIEKRLIKWRSFPIEQQAFEILKEHQLIEIPIPDLNWGGAIRKFPNGHNVPIINTAQPRVYQYFIYWHEIYHLTESEELKLHGNDYDISVEFDLTERKADYFASQMIFGDGDLYDYFHSLEYEDFFVKIAHCMKSYKAPYKAVLIQLYQLAKKNQNQALQELVKSHFDKQLTTQTWESLFQEYSLDDTLIKPSYVTNLNAIKGPIKEEIKQHSDVELFAENLRVVEGWEKEFKHELNKS</sequence>
<protein>
    <recommendedName>
        <fullName evidence="3">IrrE N-terminal-like domain-containing protein</fullName>
    </recommendedName>
</protein>
<accession>A0ABT9FX94</accession>
<gene>
    <name evidence="1" type="ORF">OIN60_20640</name>
</gene>
<dbReference type="Proteomes" id="UP001241848">
    <property type="component" value="Unassembled WGS sequence"/>
</dbReference>
<name>A0ABT9FX94_9BACL</name>
<evidence type="ECO:0008006" key="3">
    <source>
        <dbReference type="Google" id="ProtNLM"/>
    </source>
</evidence>
<proteinExistence type="predicted"/>
<organism evidence="1 2">
    <name type="scientific">Paenibacillus zeirhizosphaerae</name>
    <dbReference type="NCBI Taxonomy" id="2987519"/>
    <lineage>
        <taxon>Bacteria</taxon>
        <taxon>Bacillati</taxon>
        <taxon>Bacillota</taxon>
        <taxon>Bacilli</taxon>
        <taxon>Bacillales</taxon>
        <taxon>Paenibacillaceae</taxon>
        <taxon>Paenibacillus</taxon>
    </lineage>
</organism>
<reference evidence="1 2" key="1">
    <citation type="submission" date="2022-10" db="EMBL/GenBank/DDBJ databases">
        <title>Paenibacillus description and whole genome data of maize root bacterial community.</title>
        <authorList>
            <person name="Marton D."/>
            <person name="Farkas M."/>
            <person name="Cserhati M."/>
        </authorList>
    </citation>
    <scope>NUCLEOTIDE SEQUENCE [LARGE SCALE GENOMIC DNA]</scope>
    <source>
        <strain evidence="1 2">P96</strain>
    </source>
</reference>
<dbReference type="EMBL" id="JAPCKK010000031">
    <property type="protein sequence ID" value="MDP4099131.1"/>
    <property type="molecule type" value="Genomic_DNA"/>
</dbReference>
<keyword evidence="2" id="KW-1185">Reference proteome</keyword>
<comment type="caution">
    <text evidence="1">The sequence shown here is derived from an EMBL/GenBank/DDBJ whole genome shotgun (WGS) entry which is preliminary data.</text>
</comment>
<dbReference type="RefSeq" id="WP_305756735.1">
    <property type="nucleotide sequence ID" value="NZ_JAPCKK010000031.1"/>
</dbReference>